<organism evidence="11 12">
    <name type="scientific">Thalassiosira pseudonana</name>
    <name type="common">Marine diatom</name>
    <name type="synonym">Cyclotella nana</name>
    <dbReference type="NCBI Taxonomy" id="35128"/>
    <lineage>
        <taxon>Eukaryota</taxon>
        <taxon>Sar</taxon>
        <taxon>Stramenopiles</taxon>
        <taxon>Ochrophyta</taxon>
        <taxon>Bacillariophyta</taxon>
        <taxon>Coscinodiscophyceae</taxon>
        <taxon>Thalassiosirophycidae</taxon>
        <taxon>Thalassiosirales</taxon>
        <taxon>Thalassiosiraceae</taxon>
        <taxon>Thalassiosira</taxon>
    </lineage>
</organism>
<dbReference type="PROSITE" id="PS50836">
    <property type="entry name" value="DOMON"/>
    <property type="match status" value="1"/>
</dbReference>
<feature type="transmembrane region" description="Helical" evidence="9">
    <location>
        <begin position="212"/>
        <end position="239"/>
    </location>
</feature>
<dbReference type="GeneID" id="7450223"/>
<reference evidence="11 12" key="1">
    <citation type="journal article" date="2004" name="Science">
        <title>The genome of the diatom Thalassiosira pseudonana: ecology, evolution, and metabolism.</title>
        <authorList>
            <person name="Armbrust E.V."/>
            <person name="Berges J.A."/>
            <person name="Bowler C."/>
            <person name="Green B.R."/>
            <person name="Martinez D."/>
            <person name="Putnam N.H."/>
            <person name="Zhou S."/>
            <person name="Allen A.E."/>
            <person name="Apt K.E."/>
            <person name="Bechner M."/>
            <person name="Brzezinski M.A."/>
            <person name="Chaal B.K."/>
            <person name="Chiovitti A."/>
            <person name="Davis A.K."/>
            <person name="Demarest M.S."/>
            <person name="Detter J.C."/>
            <person name="Glavina T."/>
            <person name="Goodstein D."/>
            <person name="Hadi M.Z."/>
            <person name="Hellsten U."/>
            <person name="Hildebrand M."/>
            <person name="Jenkins B.D."/>
            <person name="Jurka J."/>
            <person name="Kapitonov V.V."/>
            <person name="Kroger N."/>
            <person name="Lau W.W."/>
            <person name="Lane T.W."/>
            <person name="Larimer F.W."/>
            <person name="Lippmeier J.C."/>
            <person name="Lucas S."/>
            <person name="Medina M."/>
            <person name="Montsant A."/>
            <person name="Obornik M."/>
            <person name="Parker M.S."/>
            <person name="Palenik B."/>
            <person name="Pazour G.J."/>
            <person name="Richardson P.M."/>
            <person name="Rynearson T.A."/>
            <person name="Saito M.A."/>
            <person name="Schwartz D.C."/>
            <person name="Thamatrakoln K."/>
            <person name="Valentin K."/>
            <person name="Vardi A."/>
            <person name="Wilkerson F.P."/>
            <person name="Rokhsar D.S."/>
        </authorList>
    </citation>
    <scope>NUCLEOTIDE SEQUENCE [LARGE SCALE GENOMIC DNA]</scope>
    <source>
        <strain evidence="11 12">CCMP1335</strain>
    </source>
</reference>
<dbReference type="InParanoid" id="B8BU51"/>
<dbReference type="Gene3D" id="1.20.120.1770">
    <property type="match status" value="1"/>
</dbReference>
<dbReference type="CDD" id="cd08760">
    <property type="entry name" value="Cyt_b561_FRRS1_like"/>
    <property type="match status" value="1"/>
</dbReference>
<dbReference type="Proteomes" id="UP000001449">
    <property type="component" value="Chromosome 2"/>
</dbReference>
<evidence type="ECO:0000256" key="3">
    <source>
        <dbReference type="ARBA" id="ARBA00022692"/>
    </source>
</evidence>
<name>B8BU51_THAPS</name>
<evidence type="ECO:0000256" key="9">
    <source>
        <dbReference type="SAM" id="Phobius"/>
    </source>
</evidence>
<dbReference type="HOGENOM" id="CLU_661388_0_0_1"/>
<feature type="transmembrane region" description="Helical" evidence="9">
    <location>
        <begin position="345"/>
        <end position="369"/>
    </location>
</feature>
<evidence type="ECO:0000256" key="4">
    <source>
        <dbReference type="ARBA" id="ARBA00022729"/>
    </source>
</evidence>
<dbReference type="OMA" id="KDMISAY"/>
<dbReference type="InterPro" id="IPR005018">
    <property type="entry name" value="DOMON_domain"/>
</dbReference>
<keyword evidence="4" id="KW-0732">Signal</keyword>
<evidence type="ECO:0000256" key="8">
    <source>
        <dbReference type="SAM" id="MobiDB-lite"/>
    </source>
</evidence>
<dbReference type="STRING" id="35128.B8BU51"/>
<keyword evidence="12" id="KW-1185">Reference proteome</keyword>
<dbReference type="PaxDb" id="35128-Thaps21239"/>
<sequence length="416" mass="45862">MGVSRSGGMIGSHVVIGQPGWSEPKSYYLDGKSKDMISAYDITLTDATIDFLNGQTIMEFTAPFKDLGVEDPLGENSMGISLHGSSLLIWAHGADGENTLQYHGPNNKKTYTVVNLASNSEAEQAKMMTLNGTITKSKSAWLAHGIMAFLAWGIAAPLAIAAAVLRDVDGTVFWDTVQSVSSRMFRRFGKDASINQPSAPLRKRFNELLSKWWFYIHVGSNTINYFFTVIVFSVAVATIKKEGSPKWYHAHSKMGLTLFLLATFQLAGGYLRPSKELIAPPTNAAENETDDDEPSMTGSMAMKSQKRQAWELAHNVLGLALFLFGVWQMYEGIELYHMRYGNSSFIGVVIFYCMWMGSWTALIVGASVYKWMYQNGVSTSGVEDEVKETEVPEIKDAAQSKKNAEESVNGTPGEMI</sequence>
<evidence type="ECO:0000256" key="2">
    <source>
        <dbReference type="ARBA" id="ARBA00022448"/>
    </source>
</evidence>
<keyword evidence="7 9" id="KW-0472">Membrane</keyword>
<dbReference type="SMART" id="SM00665">
    <property type="entry name" value="B561"/>
    <property type="match status" value="1"/>
</dbReference>
<accession>B8BU51</accession>
<keyword evidence="2" id="KW-0813">Transport</keyword>
<comment type="subcellular location">
    <subcellularLocation>
        <location evidence="1">Membrane</location>
    </subcellularLocation>
</comment>
<dbReference type="PANTHER" id="PTHR23130:SF171">
    <property type="entry name" value="OS01G0895300 PROTEIN"/>
    <property type="match status" value="1"/>
</dbReference>
<keyword evidence="6 9" id="KW-1133">Transmembrane helix</keyword>
<dbReference type="CDD" id="cd09631">
    <property type="entry name" value="DOMON_DOH"/>
    <property type="match status" value="1"/>
</dbReference>
<protein>
    <recommendedName>
        <fullName evidence="10">DOMON domain-containing protein</fullName>
    </recommendedName>
</protein>
<evidence type="ECO:0000256" key="1">
    <source>
        <dbReference type="ARBA" id="ARBA00004370"/>
    </source>
</evidence>
<feature type="region of interest" description="Disordered" evidence="8">
    <location>
        <begin position="384"/>
        <end position="416"/>
    </location>
</feature>
<evidence type="ECO:0000256" key="7">
    <source>
        <dbReference type="ARBA" id="ARBA00023136"/>
    </source>
</evidence>
<dbReference type="AlphaFoldDB" id="B8BU51"/>
<dbReference type="InterPro" id="IPR006593">
    <property type="entry name" value="Cyt_b561/ferric_Rdtase_TM"/>
</dbReference>
<evidence type="ECO:0000256" key="5">
    <source>
        <dbReference type="ARBA" id="ARBA00022982"/>
    </source>
</evidence>
<evidence type="ECO:0000313" key="12">
    <source>
        <dbReference type="Proteomes" id="UP000001449"/>
    </source>
</evidence>
<dbReference type="KEGG" id="tps:THAPSDRAFT_21239"/>
<dbReference type="GO" id="GO:0016020">
    <property type="term" value="C:membrane"/>
    <property type="evidence" value="ECO:0007669"/>
    <property type="project" value="UniProtKB-SubCell"/>
</dbReference>
<proteinExistence type="predicted"/>
<evidence type="ECO:0000256" key="6">
    <source>
        <dbReference type="ARBA" id="ARBA00022989"/>
    </source>
</evidence>
<dbReference type="RefSeq" id="XP_002287259.1">
    <property type="nucleotide sequence ID" value="XM_002287223.1"/>
</dbReference>
<dbReference type="PANTHER" id="PTHR23130">
    <property type="entry name" value="CYTOCHROME B561 AND DOMON DOMAIN-CONTAINING PROTEIN"/>
    <property type="match status" value="1"/>
</dbReference>
<feature type="compositionally biased region" description="Basic and acidic residues" evidence="8">
    <location>
        <begin position="388"/>
        <end position="405"/>
    </location>
</feature>
<evidence type="ECO:0000259" key="10">
    <source>
        <dbReference type="PROSITE" id="PS50836"/>
    </source>
</evidence>
<dbReference type="EMBL" id="CM000639">
    <property type="protein sequence ID" value="EED94702.1"/>
    <property type="molecule type" value="Genomic_DNA"/>
</dbReference>
<gene>
    <name evidence="11" type="ORF">THAPSDRAFT_21239</name>
</gene>
<reference evidence="11 12" key="2">
    <citation type="journal article" date="2008" name="Nature">
        <title>The Phaeodactylum genome reveals the evolutionary history of diatom genomes.</title>
        <authorList>
            <person name="Bowler C."/>
            <person name="Allen A.E."/>
            <person name="Badger J.H."/>
            <person name="Grimwood J."/>
            <person name="Jabbari K."/>
            <person name="Kuo A."/>
            <person name="Maheswari U."/>
            <person name="Martens C."/>
            <person name="Maumus F."/>
            <person name="Otillar R.P."/>
            <person name="Rayko E."/>
            <person name="Salamov A."/>
            <person name="Vandepoele K."/>
            <person name="Beszteri B."/>
            <person name="Gruber A."/>
            <person name="Heijde M."/>
            <person name="Katinka M."/>
            <person name="Mock T."/>
            <person name="Valentin K."/>
            <person name="Verret F."/>
            <person name="Berges J.A."/>
            <person name="Brownlee C."/>
            <person name="Cadoret J.P."/>
            <person name="Chiovitti A."/>
            <person name="Choi C.J."/>
            <person name="Coesel S."/>
            <person name="De Martino A."/>
            <person name="Detter J.C."/>
            <person name="Durkin C."/>
            <person name="Falciatore A."/>
            <person name="Fournet J."/>
            <person name="Haruta M."/>
            <person name="Huysman M.J."/>
            <person name="Jenkins B.D."/>
            <person name="Jiroutova K."/>
            <person name="Jorgensen R.E."/>
            <person name="Joubert Y."/>
            <person name="Kaplan A."/>
            <person name="Kroger N."/>
            <person name="Kroth P.G."/>
            <person name="La Roche J."/>
            <person name="Lindquist E."/>
            <person name="Lommer M."/>
            <person name="Martin-Jezequel V."/>
            <person name="Lopez P.J."/>
            <person name="Lucas S."/>
            <person name="Mangogna M."/>
            <person name="McGinnis K."/>
            <person name="Medlin L.K."/>
            <person name="Montsant A."/>
            <person name="Oudot-Le Secq M.P."/>
            <person name="Napoli C."/>
            <person name="Obornik M."/>
            <person name="Parker M.S."/>
            <person name="Petit J.L."/>
            <person name="Porcel B.M."/>
            <person name="Poulsen N."/>
            <person name="Robison M."/>
            <person name="Rychlewski L."/>
            <person name="Rynearson T.A."/>
            <person name="Schmutz J."/>
            <person name="Shapiro H."/>
            <person name="Siaut M."/>
            <person name="Stanley M."/>
            <person name="Sussman M.R."/>
            <person name="Taylor A.R."/>
            <person name="Vardi A."/>
            <person name="von Dassow P."/>
            <person name="Vyverman W."/>
            <person name="Willis A."/>
            <person name="Wyrwicz L.S."/>
            <person name="Rokhsar D.S."/>
            <person name="Weissenbach J."/>
            <person name="Armbrust E.V."/>
            <person name="Green B.R."/>
            <person name="Van de Peer Y."/>
            <person name="Grigoriev I.V."/>
        </authorList>
    </citation>
    <scope>NUCLEOTIDE SEQUENCE [LARGE SCALE GENOMIC DNA]</scope>
    <source>
        <strain evidence="11 12">CCMP1335</strain>
    </source>
</reference>
<feature type="transmembrane region" description="Helical" evidence="9">
    <location>
        <begin position="312"/>
        <end position="330"/>
    </location>
</feature>
<dbReference type="eggNOG" id="KOG4293">
    <property type="taxonomic scope" value="Eukaryota"/>
</dbReference>
<dbReference type="InterPro" id="IPR045266">
    <property type="entry name" value="DOH_DOMON"/>
</dbReference>
<feature type="transmembrane region" description="Helical" evidence="9">
    <location>
        <begin position="141"/>
        <end position="165"/>
    </location>
</feature>
<keyword evidence="5" id="KW-0249">Electron transport</keyword>
<evidence type="ECO:0000313" key="11">
    <source>
        <dbReference type="EMBL" id="EED94702.1"/>
    </source>
</evidence>
<feature type="domain" description="DOMON" evidence="10">
    <location>
        <begin position="1"/>
        <end position="93"/>
    </location>
</feature>
<keyword evidence="3 9" id="KW-0812">Transmembrane</keyword>